<evidence type="ECO:0000313" key="2">
    <source>
        <dbReference type="EMBL" id="RCN31893.1"/>
    </source>
</evidence>
<dbReference type="EMBL" id="JOJR01001196">
    <property type="protein sequence ID" value="RCN31893.1"/>
    <property type="molecule type" value="Genomic_DNA"/>
</dbReference>
<comment type="caution">
    <text evidence="2">The sequence shown here is derived from an EMBL/GenBank/DDBJ whole genome shotgun (WGS) entry which is preliminary data.</text>
</comment>
<accession>A0A368FID2</accession>
<dbReference type="AlphaFoldDB" id="A0A368FID2"/>
<keyword evidence="3" id="KW-1185">Reference proteome</keyword>
<feature type="compositionally biased region" description="Acidic residues" evidence="1">
    <location>
        <begin position="124"/>
        <end position="148"/>
    </location>
</feature>
<sequence>MISLFVSIFPSAPPPDMVEQRYMNRFEGAQQYGNPYPQNAPPCPHPPYIPPRYPHPPYVQPPFPDPHVALPYPHPPHIMPFFPPFGPNHGPINPSQPEVVIKEEPQDFNGPPPPKRARGFNVDEILEDEDDSDDEVDDSDDDVSFESS</sequence>
<gene>
    <name evidence="2" type="ORF">ANCCAN_22312</name>
</gene>
<protein>
    <submittedName>
        <fullName evidence="2">Uncharacterized protein</fullName>
    </submittedName>
</protein>
<name>A0A368FID2_ANCCA</name>
<feature type="region of interest" description="Disordered" evidence="1">
    <location>
        <begin position="85"/>
        <end position="148"/>
    </location>
</feature>
<organism evidence="2 3">
    <name type="scientific">Ancylostoma caninum</name>
    <name type="common">Dog hookworm</name>
    <dbReference type="NCBI Taxonomy" id="29170"/>
    <lineage>
        <taxon>Eukaryota</taxon>
        <taxon>Metazoa</taxon>
        <taxon>Ecdysozoa</taxon>
        <taxon>Nematoda</taxon>
        <taxon>Chromadorea</taxon>
        <taxon>Rhabditida</taxon>
        <taxon>Rhabditina</taxon>
        <taxon>Rhabditomorpha</taxon>
        <taxon>Strongyloidea</taxon>
        <taxon>Ancylostomatidae</taxon>
        <taxon>Ancylostomatinae</taxon>
        <taxon>Ancylostoma</taxon>
    </lineage>
</organism>
<reference evidence="2 3" key="1">
    <citation type="submission" date="2014-10" db="EMBL/GenBank/DDBJ databases">
        <title>Draft genome of the hookworm Ancylostoma caninum.</title>
        <authorList>
            <person name="Mitreva M."/>
        </authorList>
    </citation>
    <scope>NUCLEOTIDE SEQUENCE [LARGE SCALE GENOMIC DNA]</scope>
    <source>
        <strain evidence="2 3">Baltimore</strain>
    </source>
</reference>
<evidence type="ECO:0000313" key="3">
    <source>
        <dbReference type="Proteomes" id="UP000252519"/>
    </source>
</evidence>
<proteinExistence type="predicted"/>
<dbReference type="Proteomes" id="UP000252519">
    <property type="component" value="Unassembled WGS sequence"/>
</dbReference>
<evidence type="ECO:0000256" key="1">
    <source>
        <dbReference type="SAM" id="MobiDB-lite"/>
    </source>
</evidence>